<gene>
    <name evidence="8" type="ORF">ARALYDRAFT_484033</name>
</gene>
<evidence type="ECO:0000259" key="7">
    <source>
        <dbReference type="PROSITE" id="PS50845"/>
    </source>
</evidence>
<dbReference type="InterPro" id="IPR003388">
    <property type="entry name" value="Reticulon"/>
</dbReference>
<dbReference type="Gramene" id="fgenesh2_kg.5__25__AT2G01240.1">
    <property type="protein sequence ID" value="fgenesh2_kg.5__25__AT2G01240.1"/>
    <property type="gene ID" value="fgenesh2_kg.5__25__AT2G01240.1"/>
</dbReference>
<dbReference type="AlphaFoldDB" id="D7LR11"/>
<accession>D7LR11</accession>
<feature type="domain" description="Reticulon" evidence="7">
    <location>
        <begin position="71"/>
        <end position="161"/>
    </location>
</feature>
<dbReference type="Proteomes" id="UP000008694">
    <property type="component" value="Unassembled WGS sequence"/>
</dbReference>
<evidence type="ECO:0000256" key="4">
    <source>
        <dbReference type="ARBA" id="ARBA00022989"/>
    </source>
</evidence>
<evidence type="ECO:0000256" key="6">
    <source>
        <dbReference type="RuleBase" id="RU363132"/>
    </source>
</evidence>
<keyword evidence="4 6" id="KW-1133">Transmembrane helix</keyword>
<keyword evidence="9" id="KW-1185">Reference proteome</keyword>
<dbReference type="PROSITE" id="PS50845">
    <property type="entry name" value="RETICULON"/>
    <property type="match status" value="1"/>
</dbReference>
<comment type="subcellular location">
    <subcellularLocation>
        <location evidence="1 6">Endoplasmic reticulum membrane</location>
        <topology evidence="1 6">Multi-pass membrane protein</topology>
    </subcellularLocation>
</comment>
<dbReference type="STRING" id="81972.D7LR11"/>
<dbReference type="GO" id="GO:0005789">
    <property type="term" value="C:endoplasmic reticulum membrane"/>
    <property type="evidence" value="ECO:0007669"/>
    <property type="project" value="UniProtKB-SubCell"/>
</dbReference>
<feature type="transmembrane region" description="Helical" evidence="6">
    <location>
        <begin position="88"/>
        <end position="121"/>
    </location>
</feature>
<reference evidence="9" key="1">
    <citation type="journal article" date="2011" name="Nat. Genet.">
        <title>The Arabidopsis lyrata genome sequence and the basis of rapid genome size change.</title>
        <authorList>
            <person name="Hu T.T."/>
            <person name="Pattyn P."/>
            <person name="Bakker E.G."/>
            <person name="Cao J."/>
            <person name="Cheng J.-F."/>
            <person name="Clark R.M."/>
            <person name="Fahlgren N."/>
            <person name="Fawcett J.A."/>
            <person name="Grimwood J."/>
            <person name="Gundlach H."/>
            <person name="Haberer G."/>
            <person name="Hollister J.D."/>
            <person name="Ossowski S."/>
            <person name="Ottilar R.P."/>
            <person name="Salamov A.A."/>
            <person name="Schneeberger K."/>
            <person name="Spannagl M."/>
            <person name="Wang X."/>
            <person name="Yang L."/>
            <person name="Nasrallah M.E."/>
            <person name="Bergelson J."/>
            <person name="Carrington J.C."/>
            <person name="Gaut B.S."/>
            <person name="Schmutz J."/>
            <person name="Mayer K.F.X."/>
            <person name="Van de Peer Y."/>
            <person name="Grigoriev I.V."/>
            <person name="Nordborg M."/>
            <person name="Weigel D."/>
            <person name="Guo Y.-L."/>
        </authorList>
    </citation>
    <scope>NUCLEOTIDE SEQUENCE [LARGE SCALE GENOMIC DNA]</scope>
    <source>
        <strain evidence="9">cv. MN47</strain>
    </source>
</reference>
<evidence type="ECO:0000313" key="8">
    <source>
        <dbReference type="EMBL" id="EFH52996.1"/>
    </source>
</evidence>
<comment type="caution">
    <text evidence="6">Lacks conserved residue(s) required for the propagation of feature annotation.</text>
</comment>
<evidence type="ECO:0000256" key="5">
    <source>
        <dbReference type="ARBA" id="ARBA00023136"/>
    </source>
</evidence>
<proteinExistence type="predicted"/>
<evidence type="ECO:0000256" key="3">
    <source>
        <dbReference type="ARBA" id="ARBA00022824"/>
    </source>
</evidence>
<organism evidence="9">
    <name type="scientific">Arabidopsis lyrata subsp. lyrata</name>
    <name type="common">Lyre-leaved rock-cress</name>
    <dbReference type="NCBI Taxonomy" id="81972"/>
    <lineage>
        <taxon>Eukaryota</taxon>
        <taxon>Viridiplantae</taxon>
        <taxon>Streptophyta</taxon>
        <taxon>Embryophyta</taxon>
        <taxon>Tracheophyta</taxon>
        <taxon>Spermatophyta</taxon>
        <taxon>Magnoliopsida</taxon>
        <taxon>eudicotyledons</taxon>
        <taxon>Gunneridae</taxon>
        <taxon>Pentapetalae</taxon>
        <taxon>rosids</taxon>
        <taxon>malvids</taxon>
        <taxon>Brassicales</taxon>
        <taxon>Brassicaceae</taxon>
        <taxon>Camelineae</taxon>
        <taxon>Arabidopsis</taxon>
    </lineage>
</organism>
<dbReference type="GO" id="GO:0009617">
    <property type="term" value="P:response to bacterium"/>
    <property type="evidence" value="ECO:0007669"/>
    <property type="project" value="InterPro"/>
</dbReference>
<keyword evidence="2 6" id="KW-0812">Transmembrane</keyword>
<dbReference type="PANTHER" id="PTHR10994:SF177">
    <property type="entry name" value="RETICULON-LIKE PROTEIN B15"/>
    <property type="match status" value="1"/>
</dbReference>
<keyword evidence="5 6" id="KW-0472">Membrane</keyword>
<name>D7LR11_ARALL</name>
<evidence type="ECO:0000256" key="1">
    <source>
        <dbReference type="ARBA" id="ARBA00004477"/>
    </source>
</evidence>
<keyword evidence="3 6" id="KW-0256">Endoplasmic reticulum</keyword>
<evidence type="ECO:0000313" key="9">
    <source>
        <dbReference type="Proteomes" id="UP000008694"/>
    </source>
</evidence>
<dbReference type="HOGENOM" id="CLU_1654544_0_0_1"/>
<protein>
    <recommendedName>
        <fullName evidence="6">Reticulon-like protein</fullName>
    </recommendedName>
</protein>
<dbReference type="eggNOG" id="KOG1792">
    <property type="taxonomic scope" value="Eukaryota"/>
</dbReference>
<dbReference type="EMBL" id="GL348717">
    <property type="protein sequence ID" value="EFH52996.1"/>
    <property type="molecule type" value="Genomic_DNA"/>
</dbReference>
<dbReference type="PANTHER" id="PTHR10994">
    <property type="entry name" value="RETICULON"/>
    <property type="match status" value="1"/>
</dbReference>
<dbReference type="InterPro" id="IPR045064">
    <property type="entry name" value="Reticulon-like"/>
</dbReference>
<sequence>MSVEGQDKLGDNTCNGHTFLVPLRDHGGSICSASLLNLVTPHAPPFPLGQLNQPDSPLKALFLKMEGHLLMMYEIAYGKDNKTFLKTILYVTTIHIIGSYISLLTILYICLVCSMTIPVLYMQFQEVIDSFMGKVSEEKDKLLEVFKTKVVSKIPRAPKVE</sequence>
<evidence type="ECO:0000256" key="2">
    <source>
        <dbReference type="ARBA" id="ARBA00022692"/>
    </source>
</evidence>
<dbReference type="Pfam" id="PF02453">
    <property type="entry name" value="Reticulon"/>
    <property type="match status" value="1"/>
</dbReference>